<feature type="chain" id="PRO_5035824315" evidence="1">
    <location>
        <begin position="19"/>
        <end position="130"/>
    </location>
</feature>
<protein>
    <submittedName>
        <fullName evidence="2">Uncharacterized protein</fullName>
    </submittedName>
</protein>
<dbReference type="Proteomes" id="UP000835052">
    <property type="component" value="Unassembled WGS sequence"/>
</dbReference>
<sequence length="130" mass="14597">MLLTKVLAVAALVGLSMAYPYCVKIVPDILFSQLEGESCGFTSWCATGLECVKGMLEDKSLYTCVIPWRRVIVRPSSWFPQMAGEPCDWWNLCAGDLKCTETKRWGNICIAPSRERKVACPNVRPNVYED</sequence>
<evidence type="ECO:0000256" key="1">
    <source>
        <dbReference type="SAM" id="SignalP"/>
    </source>
</evidence>
<keyword evidence="3" id="KW-1185">Reference proteome</keyword>
<evidence type="ECO:0000313" key="2">
    <source>
        <dbReference type="EMBL" id="CAD6188819.1"/>
    </source>
</evidence>
<reference evidence="2" key="1">
    <citation type="submission" date="2020-10" db="EMBL/GenBank/DDBJ databases">
        <authorList>
            <person name="Kikuchi T."/>
        </authorList>
    </citation>
    <scope>NUCLEOTIDE SEQUENCE</scope>
    <source>
        <strain evidence="2">NKZ352</strain>
    </source>
</reference>
<evidence type="ECO:0000313" key="3">
    <source>
        <dbReference type="Proteomes" id="UP000835052"/>
    </source>
</evidence>
<keyword evidence="1" id="KW-0732">Signal</keyword>
<comment type="caution">
    <text evidence="2">The sequence shown here is derived from an EMBL/GenBank/DDBJ whole genome shotgun (WGS) entry which is preliminary data.</text>
</comment>
<dbReference type="EMBL" id="CAJGYM010000009">
    <property type="protein sequence ID" value="CAD6188819.1"/>
    <property type="molecule type" value="Genomic_DNA"/>
</dbReference>
<dbReference type="AlphaFoldDB" id="A0A8S1GZ78"/>
<feature type="signal peptide" evidence="1">
    <location>
        <begin position="1"/>
        <end position="18"/>
    </location>
</feature>
<proteinExistence type="predicted"/>
<accession>A0A8S1GZ78</accession>
<organism evidence="2 3">
    <name type="scientific">Caenorhabditis auriculariae</name>
    <dbReference type="NCBI Taxonomy" id="2777116"/>
    <lineage>
        <taxon>Eukaryota</taxon>
        <taxon>Metazoa</taxon>
        <taxon>Ecdysozoa</taxon>
        <taxon>Nematoda</taxon>
        <taxon>Chromadorea</taxon>
        <taxon>Rhabditida</taxon>
        <taxon>Rhabditina</taxon>
        <taxon>Rhabditomorpha</taxon>
        <taxon>Rhabditoidea</taxon>
        <taxon>Rhabditidae</taxon>
        <taxon>Peloderinae</taxon>
        <taxon>Caenorhabditis</taxon>
    </lineage>
</organism>
<name>A0A8S1GZ78_9PELO</name>
<gene>
    <name evidence="2" type="ORF">CAUJ_LOCUS4738</name>
</gene>